<dbReference type="Gene3D" id="3.40.980.10">
    <property type="entry name" value="MoaB/Mog-like domain"/>
    <property type="match status" value="1"/>
</dbReference>
<keyword evidence="2" id="KW-1185">Reference proteome</keyword>
<dbReference type="SUPFAM" id="SSF53218">
    <property type="entry name" value="Molybdenum cofactor biosynthesis proteins"/>
    <property type="match status" value="1"/>
</dbReference>
<sequence>MTRNLDRDQLQCNRDAKYSNRDDEAELEKIIDKKTFVAGVEIILSSAGVSMGDQDYVKPLLERRGKMHFSNVTVYSCLIL</sequence>
<organism evidence="1 2">
    <name type="scientific">Saponaria officinalis</name>
    <name type="common">Common soapwort</name>
    <name type="synonym">Lychnis saponaria</name>
    <dbReference type="NCBI Taxonomy" id="3572"/>
    <lineage>
        <taxon>Eukaryota</taxon>
        <taxon>Viridiplantae</taxon>
        <taxon>Streptophyta</taxon>
        <taxon>Embryophyta</taxon>
        <taxon>Tracheophyta</taxon>
        <taxon>Spermatophyta</taxon>
        <taxon>Magnoliopsida</taxon>
        <taxon>eudicotyledons</taxon>
        <taxon>Gunneridae</taxon>
        <taxon>Pentapetalae</taxon>
        <taxon>Caryophyllales</taxon>
        <taxon>Caryophyllaceae</taxon>
        <taxon>Caryophylleae</taxon>
        <taxon>Saponaria</taxon>
    </lineage>
</organism>
<proteinExistence type="predicted"/>
<dbReference type="Proteomes" id="UP001443914">
    <property type="component" value="Unassembled WGS sequence"/>
</dbReference>
<evidence type="ECO:0000313" key="1">
    <source>
        <dbReference type="EMBL" id="KAK9666330.1"/>
    </source>
</evidence>
<reference evidence="1" key="1">
    <citation type="submission" date="2024-03" db="EMBL/GenBank/DDBJ databases">
        <title>WGS assembly of Saponaria officinalis var. Norfolk2.</title>
        <authorList>
            <person name="Jenkins J."/>
            <person name="Shu S."/>
            <person name="Grimwood J."/>
            <person name="Barry K."/>
            <person name="Goodstein D."/>
            <person name="Schmutz J."/>
            <person name="Leebens-Mack J."/>
            <person name="Osbourn A."/>
        </authorList>
    </citation>
    <scope>NUCLEOTIDE SEQUENCE [LARGE SCALE GENOMIC DNA]</scope>
    <source>
        <strain evidence="1">JIC</strain>
    </source>
</reference>
<name>A0AAW1GND8_SAPOF</name>
<dbReference type="AlphaFoldDB" id="A0AAW1GND8"/>
<gene>
    <name evidence="1" type="ORF">RND81_14G177800</name>
</gene>
<comment type="caution">
    <text evidence="1">The sequence shown here is derived from an EMBL/GenBank/DDBJ whole genome shotgun (WGS) entry which is preliminary data.</text>
</comment>
<accession>A0AAW1GND8</accession>
<dbReference type="EMBL" id="JBDFQZ010000014">
    <property type="protein sequence ID" value="KAK9666330.1"/>
    <property type="molecule type" value="Genomic_DNA"/>
</dbReference>
<evidence type="ECO:0000313" key="2">
    <source>
        <dbReference type="Proteomes" id="UP001443914"/>
    </source>
</evidence>
<dbReference type="InterPro" id="IPR036425">
    <property type="entry name" value="MoaB/Mog-like_dom_sf"/>
</dbReference>
<protein>
    <submittedName>
        <fullName evidence="1">Uncharacterized protein</fullName>
    </submittedName>
</protein>